<feature type="repeat" description="ANK" evidence="3">
    <location>
        <begin position="947"/>
        <end position="979"/>
    </location>
</feature>
<feature type="repeat" description="ANK" evidence="3">
    <location>
        <begin position="1413"/>
        <end position="1445"/>
    </location>
</feature>
<dbReference type="InterPro" id="IPR027417">
    <property type="entry name" value="P-loop_NTPase"/>
</dbReference>
<protein>
    <submittedName>
        <fullName evidence="4">Uncharacterized protein</fullName>
    </submittedName>
</protein>
<evidence type="ECO:0000256" key="1">
    <source>
        <dbReference type="ARBA" id="ARBA00022737"/>
    </source>
</evidence>
<dbReference type="PANTHER" id="PTHR24198:SF165">
    <property type="entry name" value="ANKYRIN REPEAT-CONTAINING PROTEIN-RELATED"/>
    <property type="match status" value="1"/>
</dbReference>
<feature type="repeat" description="ANK" evidence="3">
    <location>
        <begin position="1052"/>
        <end position="1084"/>
    </location>
</feature>
<dbReference type="PROSITE" id="PS50297">
    <property type="entry name" value="ANK_REP_REGION"/>
    <property type="match status" value="4"/>
</dbReference>
<gene>
    <name evidence="4" type="ORF">TWF730_003153</name>
</gene>
<dbReference type="EMBL" id="JAVHNS010000014">
    <property type="protein sequence ID" value="KAK6335776.1"/>
    <property type="molecule type" value="Genomic_DNA"/>
</dbReference>
<feature type="repeat" description="ANK" evidence="3">
    <location>
        <begin position="1380"/>
        <end position="1412"/>
    </location>
</feature>
<feature type="repeat" description="ANK" evidence="3">
    <location>
        <begin position="1347"/>
        <end position="1379"/>
    </location>
</feature>
<evidence type="ECO:0000256" key="3">
    <source>
        <dbReference type="PROSITE-ProRule" id="PRU00023"/>
    </source>
</evidence>
<accession>A0AAV9U5C2</accession>
<evidence type="ECO:0000313" key="4">
    <source>
        <dbReference type="EMBL" id="KAK6335776.1"/>
    </source>
</evidence>
<dbReference type="Pfam" id="PF12796">
    <property type="entry name" value="Ank_2"/>
    <property type="match status" value="3"/>
</dbReference>
<dbReference type="Gene3D" id="3.40.50.300">
    <property type="entry name" value="P-loop containing nucleotide triphosphate hydrolases"/>
    <property type="match status" value="1"/>
</dbReference>
<organism evidence="4 5">
    <name type="scientific">Orbilia blumenaviensis</name>
    <dbReference type="NCBI Taxonomy" id="1796055"/>
    <lineage>
        <taxon>Eukaryota</taxon>
        <taxon>Fungi</taxon>
        <taxon>Dikarya</taxon>
        <taxon>Ascomycota</taxon>
        <taxon>Pezizomycotina</taxon>
        <taxon>Orbiliomycetes</taxon>
        <taxon>Orbiliales</taxon>
        <taxon>Orbiliaceae</taxon>
        <taxon>Orbilia</taxon>
    </lineage>
</organism>
<comment type="caution">
    <text evidence="4">The sequence shown here is derived from an EMBL/GenBank/DDBJ whole genome shotgun (WGS) entry which is preliminary data.</text>
</comment>
<dbReference type="PROSITE" id="PS50088">
    <property type="entry name" value="ANK_REPEAT"/>
    <property type="match status" value="6"/>
</dbReference>
<dbReference type="SMART" id="SM00248">
    <property type="entry name" value="ANK"/>
    <property type="match status" value="7"/>
</dbReference>
<evidence type="ECO:0000313" key="5">
    <source>
        <dbReference type="Proteomes" id="UP001373714"/>
    </source>
</evidence>
<sequence length="1512" mass="169899">MATSGASRTGGASKNSIEDPVETDVDIVLLPGLVSNDERRNQSYRSTGKFGYLALDGWAGDVLPVIAPGARVMEFEYDDTYGSEPVLPGGTIISMIQGHAKVFLKDMKEFRGDALVLANSEPATRKSILECIHGIIFLGTPHRGADIGKVVANILTQAFPGFDKNSIAYESVELLAIMEAFCGILGKIEIATFYEDKKTKFATGGKHCKELIVPPSATIIGIKNELPTGIACQHHLLTSPNDLGDLRFYPIWRRIVEFTGKTASDHKKASQQPLLQWYLPSPAKGFYGREIKLHELKDALLDSDGRVITGKSLEIHGLKGIGKSELVLQYINEPTNCLMYSAVLWVRCSNEDLAFESLRLIYNELSFRCPHIKHEPRSLGNPSGEITRRTVRAVIKGITKRLTSLSHRPWLVVLDDLQFQLQALKSLAEPNGQTIITTTKRLNTTSKGSLHLQGVDDDAAAAIIMQDRQFRQVIRKYTGYITSEEIPALNEKVGGNCFALNLLGASTFSSGDVTRRRGEVPRLPDLFNQTLFKCDDFLAYANSRGEARHILHVVKLAFGTMKLREPDTVRALKLLGHLSPLGITSTLMKNFMSTRYPESWIHLYNRKSEEMAQTSIDSVNLKTELENIWNLFRAFGLLNNIRDTETNQFRLLPHPIIHTWLQRNLDDIGTTKCLLFIGGCLTQDEIHSHDWPKTWPQLYNGELASQLRCWFRHMEQFGLFTPGPENPFAKYPFVIGIPQGLGVAFKLVQDQKRSLKLFELALDLLNSTPGSATAYDIYELARKLSMAYWKTGNLERGLDMAQLAVNPKINENDLELLDQYVEEAVYQKDQMQYKIFKLNGGLDEEEEEDEDDTYYLTDSEYETCDNETLDILDILSGNIHSGKLADILLEPLDCHPHDYDRDILFQLLSFNIDLNTPTPSSLEAEFILKVFQSFIQNYINLAWSDYYQNTILHAAAKEGHSLIVELLLKYESRFNINAIDYTGTTPLAYAVLEGSKISAELLIGAGAKLDFRPWRTSSPLLFRVLSTDTEPDFLRYLLEAGLKDTINEPHLHYGTILHHAAISRPASIVKLLLEYGADTNAVDYMSLTPLALAITLGYADGVLELLLEHTDTNILDYRGRHITNLRCRGADIEAIRRSHSSPQSSSLEIPNSQLRKEADRAEILVYYWLRSQSYRPSGYMLEVPNQMYHVLMHAGFRKFAVLVRGHEKSLAAGSQGEIRPDMCSNCGVEIDYDSPAFVCRRCCPTLFCRDCAHSPEHRHPLCLPGHDVKLTDLDCRPILNGKGFQFRRGALNSIFKGAEKRFKCSFPAKHSLWGLVETGQIDLVQEHVERLSERAKKMIDIDAMDFTGYTILHFAAEEERDDIFIYLASQGAYLGASDIAGWSVAHSAATAARMDILRYMAKNGANLDAQDAYGRTPLHVAALEGNVETVKLLLQLGVDITIVDENCQRACDIPSIDPEIKTILENFKYGIKAELASRYKQDPTSEFRREVRAKKEDLRGYKISSYNVLAYS</sequence>
<proteinExistence type="predicted"/>
<feature type="repeat" description="ANK" evidence="3">
    <location>
        <begin position="982"/>
        <end position="1014"/>
    </location>
</feature>
<name>A0AAV9U5C2_9PEZI</name>
<dbReference type="Gene3D" id="1.25.40.20">
    <property type="entry name" value="Ankyrin repeat-containing domain"/>
    <property type="match status" value="3"/>
</dbReference>
<reference evidence="4 5" key="1">
    <citation type="submission" date="2019-10" db="EMBL/GenBank/DDBJ databases">
        <authorList>
            <person name="Palmer J.M."/>
        </authorList>
    </citation>
    <scope>NUCLEOTIDE SEQUENCE [LARGE SCALE GENOMIC DNA]</scope>
    <source>
        <strain evidence="4 5">TWF730</strain>
    </source>
</reference>
<dbReference type="SUPFAM" id="SSF52540">
    <property type="entry name" value="P-loop containing nucleoside triphosphate hydrolases"/>
    <property type="match status" value="1"/>
</dbReference>
<keyword evidence="5" id="KW-1185">Reference proteome</keyword>
<dbReference type="Proteomes" id="UP001373714">
    <property type="component" value="Unassembled WGS sequence"/>
</dbReference>
<dbReference type="InterPro" id="IPR002110">
    <property type="entry name" value="Ankyrin_rpt"/>
</dbReference>
<keyword evidence="2 3" id="KW-0040">ANK repeat</keyword>
<dbReference type="PANTHER" id="PTHR24198">
    <property type="entry name" value="ANKYRIN REPEAT AND PROTEIN KINASE DOMAIN-CONTAINING PROTEIN"/>
    <property type="match status" value="1"/>
</dbReference>
<dbReference type="InterPro" id="IPR036770">
    <property type="entry name" value="Ankyrin_rpt-contain_sf"/>
</dbReference>
<evidence type="ECO:0000256" key="2">
    <source>
        <dbReference type="ARBA" id="ARBA00023043"/>
    </source>
</evidence>
<keyword evidence="1" id="KW-0677">Repeat</keyword>
<dbReference type="SUPFAM" id="SSF48403">
    <property type="entry name" value="Ankyrin repeat"/>
    <property type="match status" value="2"/>
</dbReference>